<evidence type="ECO:0000313" key="2">
    <source>
        <dbReference type="EMBL" id="MBL6449176.1"/>
    </source>
</evidence>
<dbReference type="AlphaFoldDB" id="A0A937KDI7"/>
<keyword evidence="3" id="KW-1185">Reference proteome</keyword>
<reference evidence="2" key="1">
    <citation type="submission" date="2021-01" db="EMBL/GenBank/DDBJ databases">
        <title>Fulvivirga kasyanovii gen. nov., sp nov., a novel member of the phylum Bacteroidetes isolated from seawater in a mussel farm.</title>
        <authorList>
            <person name="Zhao L.-H."/>
            <person name="Wang Z.-J."/>
        </authorList>
    </citation>
    <scope>NUCLEOTIDE SEQUENCE</scope>
    <source>
        <strain evidence="2">29W222</strain>
    </source>
</reference>
<dbReference type="Proteomes" id="UP000614216">
    <property type="component" value="Unassembled WGS sequence"/>
</dbReference>
<dbReference type="EMBL" id="JAEUGD010000066">
    <property type="protein sequence ID" value="MBL6449176.1"/>
    <property type="molecule type" value="Genomic_DNA"/>
</dbReference>
<feature type="signal peptide" evidence="1">
    <location>
        <begin position="1"/>
        <end position="20"/>
    </location>
</feature>
<dbReference type="Gene3D" id="2.50.20.10">
    <property type="entry name" value="Lipoprotein localisation LolA/LolB/LppX"/>
    <property type="match status" value="1"/>
</dbReference>
<evidence type="ECO:0000256" key="1">
    <source>
        <dbReference type="SAM" id="SignalP"/>
    </source>
</evidence>
<name>A0A937KDI7_9BACT</name>
<keyword evidence="2" id="KW-0449">Lipoprotein</keyword>
<feature type="chain" id="PRO_5037314097" evidence="1">
    <location>
        <begin position="21"/>
        <end position="249"/>
    </location>
</feature>
<comment type="caution">
    <text evidence="2">The sequence shown here is derived from an EMBL/GenBank/DDBJ whole genome shotgun (WGS) entry which is preliminary data.</text>
</comment>
<keyword evidence="1" id="KW-0732">Signal</keyword>
<sequence>MKRMKLMMLALFFVASWAQAQTADEIITNYFENTGGYENWGALKGVKMNFKVNQGGMEIPVEVVQLSDGKQYTKVSLQGNNFMQGVYDGNVLWNTNFQTMKAEKADAETTANHKLNTNDFPQDLYDYKKKGYKLELVGNETVEGTETFKLKLVKEPVTVDGEKVEDVVYYFFDKENFVPIAQESEVVSGPQKGVISHITFSDYQEVEGLYFPFSISQGVKDGPSQPITVDAIEVNPEIDESEFAFPEGE</sequence>
<evidence type="ECO:0000313" key="3">
    <source>
        <dbReference type="Proteomes" id="UP000614216"/>
    </source>
</evidence>
<organism evidence="2 3">
    <name type="scientific">Fulvivirga marina</name>
    <dbReference type="NCBI Taxonomy" id="2494733"/>
    <lineage>
        <taxon>Bacteria</taxon>
        <taxon>Pseudomonadati</taxon>
        <taxon>Bacteroidota</taxon>
        <taxon>Cytophagia</taxon>
        <taxon>Cytophagales</taxon>
        <taxon>Fulvivirgaceae</taxon>
        <taxon>Fulvivirga</taxon>
    </lineage>
</organism>
<dbReference type="RefSeq" id="WP_202858711.1">
    <property type="nucleotide sequence ID" value="NZ_JAEUGD010000066.1"/>
</dbReference>
<proteinExistence type="predicted"/>
<protein>
    <submittedName>
        <fullName evidence="2">Outer membrane lipoprotein-sorting protein</fullName>
    </submittedName>
</protein>
<gene>
    <name evidence="2" type="ORF">JMN32_22885</name>
</gene>
<accession>A0A937KDI7</accession>